<dbReference type="AlphaFoldDB" id="A0AA37TBZ5"/>
<sequence>MLRAYEPTFTMRHDPVVESFSRATTQVLGVEPVANMRVGASDARLCRRAGIPTVICGLTPNNMSAHDEYVQVEELMALGEIFTRGALDYLTSER</sequence>
<protein>
    <recommendedName>
        <fullName evidence="4">Peptidase M20</fullName>
    </recommendedName>
</protein>
<organism evidence="2 3">
    <name type="scientific">Methylobacterium tardum</name>
    <dbReference type="NCBI Taxonomy" id="374432"/>
    <lineage>
        <taxon>Bacteria</taxon>
        <taxon>Pseudomonadati</taxon>
        <taxon>Pseudomonadota</taxon>
        <taxon>Alphaproteobacteria</taxon>
        <taxon>Hyphomicrobiales</taxon>
        <taxon>Methylobacteriaceae</taxon>
        <taxon>Methylobacterium</taxon>
    </lineage>
</organism>
<accession>A0AA37TBZ5</accession>
<gene>
    <name evidence="2" type="ORF">GCM10007890_12290</name>
</gene>
<evidence type="ECO:0000313" key="2">
    <source>
        <dbReference type="EMBL" id="GLS69217.1"/>
    </source>
</evidence>
<name>A0AA37TBZ5_9HYPH</name>
<reference evidence="3" key="1">
    <citation type="journal article" date="2019" name="Int. J. Syst. Evol. Microbiol.">
        <title>The Global Catalogue of Microorganisms (GCM) 10K type strain sequencing project: providing services to taxonomists for standard genome sequencing and annotation.</title>
        <authorList>
            <consortium name="The Broad Institute Genomics Platform"/>
            <consortium name="The Broad Institute Genome Sequencing Center for Infectious Disease"/>
            <person name="Wu L."/>
            <person name="Ma J."/>
        </authorList>
    </citation>
    <scope>NUCLEOTIDE SEQUENCE [LARGE SCALE GENOMIC DNA]</scope>
    <source>
        <strain evidence="3">NBRC 103632</strain>
    </source>
</reference>
<dbReference type="InterPro" id="IPR002933">
    <property type="entry name" value="Peptidase_M20"/>
</dbReference>
<dbReference type="SUPFAM" id="SSF53187">
    <property type="entry name" value="Zn-dependent exopeptidases"/>
    <property type="match status" value="1"/>
</dbReference>
<dbReference type="Gene3D" id="3.40.630.10">
    <property type="entry name" value="Zn peptidases"/>
    <property type="match status" value="1"/>
</dbReference>
<evidence type="ECO:0000256" key="1">
    <source>
        <dbReference type="ARBA" id="ARBA00022801"/>
    </source>
</evidence>
<keyword evidence="1" id="KW-0378">Hydrolase</keyword>
<proteinExistence type="predicted"/>
<dbReference type="GO" id="GO:0016787">
    <property type="term" value="F:hydrolase activity"/>
    <property type="evidence" value="ECO:0007669"/>
    <property type="project" value="InterPro"/>
</dbReference>
<comment type="caution">
    <text evidence="2">The sequence shown here is derived from an EMBL/GenBank/DDBJ whole genome shotgun (WGS) entry which is preliminary data.</text>
</comment>
<dbReference type="EMBL" id="BSPL01000010">
    <property type="protein sequence ID" value="GLS69217.1"/>
    <property type="molecule type" value="Genomic_DNA"/>
</dbReference>
<evidence type="ECO:0000313" key="3">
    <source>
        <dbReference type="Proteomes" id="UP001157440"/>
    </source>
</evidence>
<dbReference type="Pfam" id="PF01546">
    <property type="entry name" value="Peptidase_M20"/>
    <property type="match status" value="1"/>
</dbReference>
<dbReference type="Proteomes" id="UP001157440">
    <property type="component" value="Unassembled WGS sequence"/>
</dbReference>
<keyword evidence="3" id="KW-1185">Reference proteome</keyword>
<evidence type="ECO:0008006" key="4">
    <source>
        <dbReference type="Google" id="ProtNLM"/>
    </source>
</evidence>